<reference evidence="1 2" key="1">
    <citation type="submission" date="2015-01" db="EMBL/GenBank/DDBJ databases">
        <title>Evolution of Trichinella species and genotypes.</title>
        <authorList>
            <person name="Korhonen P.K."/>
            <person name="Edoardo P."/>
            <person name="Giuseppe L.R."/>
            <person name="Gasser R.B."/>
        </authorList>
    </citation>
    <scope>NUCLEOTIDE SEQUENCE [LARGE SCALE GENOMIC DNA]</scope>
    <source>
        <strain evidence="1">ISS1980</strain>
    </source>
</reference>
<proteinExistence type="predicted"/>
<dbReference type="Proteomes" id="UP000054843">
    <property type="component" value="Unassembled WGS sequence"/>
</dbReference>
<organism evidence="1 2">
    <name type="scientific">Trichinella papuae</name>
    <dbReference type="NCBI Taxonomy" id="268474"/>
    <lineage>
        <taxon>Eukaryota</taxon>
        <taxon>Metazoa</taxon>
        <taxon>Ecdysozoa</taxon>
        <taxon>Nematoda</taxon>
        <taxon>Enoplea</taxon>
        <taxon>Dorylaimia</taxon>
        <taxon>Trichinellida</taxon>
        <taxon>Trichinellidae</taxon>
        <taxon>Trichinella</taxon>
    </lineage>
</organism>
<sequence length="712" mass="82573">MADVPELHLVPNRSGSMSLGVIWTSLDVTSVIKQNDHIENCPVDEHLAYKMENKVILKKRSAEETKPTPDIYDEQASAAYPVTSTSGNFPLFKWVKFTMYSHQSKRYPNLPKHRRELVHRGIYWYLLWVLRLDCWQQGEPGAWMVLSRLYHNGINSFLPSMSLWRVSWCQQSTVYVRVKILEHTETIICDFETALITAILDHFLNTRVHGCDLHFCQAEHMKLSDLGLKTRYRTQEETKRKIRMVLDTAFLPVPHVHTGVYLLEAGAMSALSASFQYFRQEWMTSERLPLWNVHNSAMDTLIQQVLSGSATVGDLRRSNECIWIRAERRFHHYVKAMCNATDFTSISIASLNGEHDLLKIDQVSTGATAKRLSRWSSSLKGRETQQCGKPLVLQSAEQEGVIWTNLDVTSVIKQNDHIENCPVDEHLAYKMENKAILKKRSAEETKPTPDIHDEQASAAYPVTSTSGNFPLFKWVKFTMYSHQSKRYPNLPKHRRELVHRGIYWYLLWVLRLDCWQQGEPGAWMVLSRLYHNGINSFLPSMSLWRVSWCQQSTVYVRVKILEHTETIICDFETALIPAILDHFLNTRVQGCDLHFCQAEHMKLSDLGLKTRYRTQEETKRKIRMVLDTAFLPVPHVHTGVYLLEAGAMSALSASFQYFRQEWMTSERLPLWNVHNVNIRTNNHLVGWHNLLNRKPGKGHNRFYELLQLLIAV</sequence>
<dbReference type="AlphaFoldDB" id="A0A0V1M314"/>
<name>A0A0V1M314_9BILA</name>
<keyword evidence="2" id="KW-1185">Reference proteome</keyword>
<dbReference type="EMBL" id="JYDO01000266">
    <property type="protein sequence ID" value="KRZ66105.1"/>
    <property type="molecule type" value="Genomic_DNA"/>
</dbReference>
<evidence type="ECO:0000313" key="1">
    <source>
        <dbReference type="EMBL" id="KRZ66105.1"/>
    </source>
</evidence>
<gene>
    <name evidence="1" type="ORF">T10_10273</name>
</gene>
<protein>
    <submittedName>
        <fullName evidence="1">Uncharacterized protein</fullName>
    </submittedName>
</protein>
<accession>A0A0V1M314</accession>
<comment type="caution">
    <text evidence="1">The sequence shown here is derived from an EMBL/GenBank/DDBJ whole genome shotgun (WGS) entry which is preliminary data.</text>
</comment>
<evidence type="ECO:0000313" key="2">
    <source>
        <dbReference type="Proteomes" id="UP000054843"/>
    </source>
</evidence>